<protein>
    <recommendedName>
        <fullName evidence="4">Flagellar assembly protein FliH</fullName>
    </recommendedName>
</protein>
<keyword evidence="6" id="KW-0963">Cytoplasm</keyword>
<dbReference type="GO" id="GO:0003774">
    <property type="term" value="F:cytoskeletal motor activity"/>
    <property type="evidence" value="ECO:0007669"/>
    <property type="project" value="InterPro"/>
</dbReference>
<dbReference type="GO" id="GO:0044781">
    <property type="term" value="P:bacterial-type flagellum organization"/>
    <property type="evidence" value="ECO:0007669"/>
    <property type="project" value="UniProtKB-KW"/>
</dbReference>
<keyword evidence="11" id="KW-0969">Cilium</keyword>
<reference evidence="11 12" key="1">
    <citation type="submission" date="2019-09" db="EMBL/GenBank/DDBJ databases">
        <title>Nitrincola iocasae sp. nov., a bacterium isolated from the sediment collected at a cold seep field in South China Sea.</title>
        <authorList>
            <person name="Zhang H."/>
            <person name="Wang H."/>
            <person name="Li C."/>
        </authorList>
    </citation>
    <scope>NUCLEOTIDE SEQUENCE [LARGE SCALE GENOMIC DNA]</scope>
    <source>
        <strain evidence="11 12">KXZD1103</strain>
    </source>
</reference>
<evidence type="ECO:0000256" key="1">
    <source>
        <dbReference type="ARBA" id="ARBA00003041"/>
    </source>
</evidence>
<dbReference type="KEGG" id="nik:F5I99_02540"/>
<dbReference type="SUPFAM" id="SSF160527">
    <property type="entry name" value="V-type ATPase subunit E-like"/>
    <property type="match status" value="1"/>
</dbReference>
<keyword evidence="12" id="KW-1185">Reference proteome</keyword>
<keyword evidence="8" id="KW-0653">Protein transport</keyword>
<evidence type="ECO:0000256" key="8">
    <source>
        <dbReference type="ARBA" id="ARBA00022927"/>
    </source>
</evidence>
<dbReference type="InterPro" id="IPR051472">
    <property type="entry name" value="T3SS_Stator/FliH"/>
</dbReference>
<gene>
    <name evidence="11" type="ORF">F5I99_02540</name>
</gene>
<dbReference type="InterPro" id="IPR018035">
    <property type="entry name" value="Flagellar_FliH/T3SS_HrpE"/>
</dbReference>
<evidence type="ECO:0000256" key="9">
    <source>
        <dbReference type="ARBA" id="ARBA00023225"/>
    </source>
</evidence>
<dbReference type="PANTHER" id="PTHR34982">
    <property type="entry name" value="YOP PROTEINS TRANSLOCATION PROTEIN L"/>
    <property type="match status" value="1"/>
</dbReference>
<dbReference type="GO" id="GO:0015031">
    <property type="term" value="P:protein transport"/>
    <property type="evidence" value="ECO:0007669"/>
    <property type="project" value="UniProtKB-KW"/>
</dbReference>
<evidence type="ECO:0000313" key="12">
    <source>
        <dbReference type="Proteomes" id="UP000325606"/>
    </source>
</evidence>
<dbReference type="InterPro" id="IPR038495">
    <property type="entry name" value="ATPase_E_C"/>
</dbReference>
<evidence type="ECO:0000256" key="7">
    <source>
        <dbReference type="ARBA" id="ARBA00022795"/>
    </source>
</evidence>
<dbReference type="AlphaFoldDB" id="A0A5J6LAS0"/>
<sequence length="247" mass="27333">MKADNLFPVRIPAAEARRLNTWELPMMEGDLQQGSAFNTVYHEETVTVTDEEVVAEKLTLAEIEQIREDAFKEGFAQGREEGFEQGKADGYRQGYEQGLASGETEIKRQLALLDSLQVSFRQPIAEQEKALEGLLADLILRFAEAVVNAELQSSEAHIVKAVMSALEELPSTTLNCQVQVNPVDLDALERLAQREGFTLISDETITAGGCRLMTENSRVDHTVETRFQQVAEQLSAALGKYTSSAPQ</sequence>
<comment type="function">
    <text evidence="1">Needed for flagellar regrowth and assembly.</text>
</comment>
<dbReference type="EMBL" id="CP044222">
    <property type="protein sequence ID" value="QEW05461.1"/>
    <property type="molecule type" value="Genomic_DNA"/>
</dbReference>
<evidence type="ECO:0000313" key="11">
    <source>
        <dbReference type="EMBL" id="QEW05461.1"/>
    </source>
</evidence>
<evidence type="ECO:0000256" key="5">
    <source>
        <dbReference type="ARBA" id="ARBA00022448"/>
    </source>
</evidence>
<dbReference type="GO" id="GO:0005829">
    <property type="term" value="C:cytosol"/>
    <property type="evidence" value="ECO:0007669"/>
    <property type="project" value="TreeGrafter"/>
</dbReference>
<dbReference type="PANTHER" id="PTHR34982:SF1">
    <property type="entry name" value="FLAGELLAR ASSEMBLY PROTEIN FLIH"/>
    <property type="match status" value="1"/>
</dbReference>
<keyword evidence="7" id="KW-1005">Bacterial flagellum biogenesis</keyword>
<dbReference type="Pfam" id="PF02108">
    <property type="entry name" value="FliH"/>
    <property type="match status" value="1"/>
</dbReference>
<dbReference type="RefSeq" id="WP_151053506.1">
    <property type="nucleotide sequence ID" value="NZ_CP044222.1"/>
</dbReference>
<evidence type="ECO:0000256" key="3">
    <source>
        <dbReference type="ARBA" id="ARBA00006602"/>
    </source>
</evidence>
<accession>A0A5J6LAS0</accession>
<proteinExistence type="inferred from homology"/>
<name>A0A5J6LAS0_9GAMM</name>
<dbReference type="Gene3D" id="3.30.2320.30">
    <property type="entry name" value="ATP synthase, E subunit, C-terminal"/>
    <property type="match status" value="1"/>
</dbReference>
<dbReference type="Proteomes" id="UP000325606">
    <property type="component" value="Chromosome"/>
</dbReference>
<comment type="similarity">
    <text evidence="3">Belongs to the FliH family.</text>
</comment>
<evidence type="ECO:0000256" key="4">
    <source>
        <dbReference type="ARBA" id="ARBA00016507"/>
    </source>
</evidence>
<keyword evidence="5" id="KW-0813">Transport</keyword>
<keyword evidence="11" id="KW-0966">Cell projection</keyword>
<evidence type="ECO:0000259" key="10">
    <source>
        <dbReference type="Pfam" id="PF02108"/>
    </source>
</evidence>
<dbReference type="GO" id="GO:0071973">
    <property type="term" value="P:bacterial-type flagellum-dependent cell motility"/>
    <property type="evidence" value="ECO:0007669"/>
    <property type="project" value="InterPro"/>
</dbReference>
<feature type="domain" description="Flagellar assembly protein FliH/Type III secretion system HrpE" evidence="10">
    <location>
        <begin position="112"/>
        <end position="230"/>
    </location>
</feature>
<keyword evidence="11" id="KW-0282">Flagellum</keyword>
<evidence type="ECO:0000256" key="2">
    <source>
        <dbReference type="ARBA" id="ARBA00004496"/>
    </source>
</evidence>
<organism evidence="11 12">
    <name type="scientific">Nitrincola iocasae</name>
    <dbReference type="NCBI Taxonomy" id="2614693"/>
    <lineage>
        <taxon>Bacteria</taxon>
        <taxon>Pseudomonadati</taxon>
        <taxon>Pseudomonadota</taxon>
        <taxon>Gammaproteobacteria</taxon>
        <taxon>Oceanospirillales</taxon>
        <taxon>Oceanospirillaceae</taxon>
        <taxon>Nitrincola</taxon>
    </lineage>
</organism>
<dbReference type="PRINTS" id="PR01003">
    <property type="entry name" value="FLGFLIH"/>
</dbReference>
<dbReference type="GO" id="GO:0009288">
    <property type="term" value="C:bacterial-type flagellum"/>
    <property type="evidence" value="ECO:0007669"/>
    <property type="project" value="InterPro"/>
</dbReference>
<evidence type="ECO:0000256" key="6">
    <source>
        <dbReference type="ARBA" id="ARBA00022490"/>
    </source>
</evidence>
<keyword evidence="9" id="KW-1006">Bacterial flagellum protein export</keyword>
<dbReference type="InterPro" id="IPR000563">
    <property type="entry name" value="Flag_FliH"/>
</dbReference>
<comment type="subcellular location">
    <subcellularLocation>
        <location evidence="2">Cytoplasm</location>
    </subcellularLocation>
</comment>